<dbReference type="HOGENOM" id="CLU_2106614_0_0_11"/>
<dbReference type="PANTHER" id="PTHR46797">
    <property type="entry name" value="HTH-TYPE TRANSCRIPTIONAL REGULATOR"/>
    <property type="match status" value="1"/>
</dbReference>
<protein>
    <submittedName>
        <fullName evidence="6">DNA-binding helix-turn-helix protein</fullName>
    </submittedName>
</protein>
<evidence type="ECO:0000256" key="2">
    <source>
        <dbReference type="ARBA" id="ARBA00023125"/>
    </source>
</evidence>
<dbReference type="InterPro" id="IPR050807">
    <property type="entry name" value="TransReg_Diox_bact_type"/>
</dbReference>
<dbReference type="PATRIC" id="fig|864564.6.peg.1641"/>
<sequence length="115" mass="13100">MDSDDKLRKRRALGDALRRLRANRRLSQEDLALEAAVDRSYLGRIERGEAAMSVDKIWQICQALEVSPVELFTQAMAQEKLLRDKEGLRDKENKKRRRRPGAGLAGSQNQGKPVK</sequence>
<dbReference type="GO" id="GO:0003700">
    <property type="term" value="F:DNA-binding transcription factor activity"/>
    <property type="evidence" value="ECO:0007669"/>
    <property type="project" value="TreeGrafter"/>
</dbReference>
<dbReference type="SUPFAM" id="SSF47413">
    <property type="entry name" value="lambda repressor-like DNA-binding domains"/>
    <property type="match status" value="1"/>
</dbReference>
<dbReference type="PANTHER" id="PTHR46797:SF23">
    <property type="entry name" value="HTH-TYPE TRANSCRIPTIONAL REGULATOR SUTR"/>
    <property type="match status" value="1"/>
</dbReference>
<evidence type="ECO:0000256" key="4">
    <source>
        <dbReference type="SAM" id="MobiDB-lite"/>
    </source>
</evidence>
<keyword evidence="2 6" id="KW-0238">DNA-binding</keyword>
<proteinExistence type="predicted"/>
<dbReference type="EMBL" id="AEON01000001">
    <property type="protein sequence ID" value="EFT83072.1"/>
    <property type="molecule type" value="Genomic_DNA"/>
</dbReference>
<keyword evidence="1" id="KW-0805">Transcription regulation</keyword>
<evidence type="ECO:0000256" key="1">
    <source>
        <dbReference type="ARBA" id="ARBA00023015"/>
    </source>
</evidence>
<evidence type="ECO:0000259" key="5">
    <source>
        <dbReference type="PROSITE" id="PS50943"/>
    </source>
</evidence>
<dbReference type="CDD" id="cd00093">
    <property type="entry name" value="HTH_XRE"/>
    <property type="match status" value="1"/>
</dbReference>
<organism evidence="6 7">
    <name type="scientific">Parascardovia denticolens DSM 10105 = JCM 12538</name>
    <dbReference type="NCBI Taxonomy" id="864564"/>
    <lineage>
        <taxon>Bacteria</taxon>
        <taxon>Bacillati</taxon>
        <taxon>Actinomycetota</taxon>
        <taxon>Actinomycetes</taxon>
        <taxon>Bifidobacteriales</taxon>
        <taxon>Bifidobacteriaceae</taxon>
        <taxon>Parascardovia</taxon>
    </lineage>
</organism>
<evidence type="ECO:0000313" key="7">
    <source>
        <dbReference type="Proteomes" id="UP000004946"/>
    </source>
</evidence>
<keyword evidence="7" id="KW-1185">Reference proteome</keyword>
<dbReference type="AlphaFoldDB" id="E6JYR1"/>
<dbReference type="GO" id="GO:0003677">
    <property type="term" value="F:DNA binding"/>
    <property type="evidence" value="ECO:0007669"/>
    <property type="project" value="UniProtKB-KW"/>
</dbReference>
<dbReference type="InterPro" id="IPR010982">
    <property type="entry name" value="Lambda_DNA-bd_dom_sf"/>
</dbReference>
<reference evidence="6 7" key="1">
    <citation type="submission" date="2010-12" db="EMBL/GenBank/DDBJ databases">
        <authorList>
            <person name="Muzny D."/>
            <person name="Qin X."/>
            <person name="Buhay C."/>
            <person name="Dugan-Rocha S."/>
            <person name="Ding Y."/>
            <person name="Chen G."/>
            <person name="Hawes A."/>
            <person name="Holder M."/>
            <person name="Jhangiani S."/>
            <person name="Johnson A."/>
            <person name="Khan Z."/>
            <person name="Li Z."/>
            <person name="Liu W."/>
            <person name="Liu X."/>
            <person name="Perez L."/>
            <person name="Shen H."/>
            <person name="Wang Q."/>
            <person name="Watt J."/>
            <person name="Xi L."/>
            <person name="Xin Y."/>
            <person name="Zhou J."/>
            <person name="Deng J."/>
            <person name="Jiang H."/>
            <person name="Liu Y."/>
            <person name="Qu J."/>
            <person name="Song X.-Z."/>
            <person name="Zhang L."/>
            <person name="Villasana D."/>
            <person name="Johnson A."/>
            <person name="Liu J."/>
            <person name="Liyanage D."/>
            <person name="Lorensuhewa L."/>
            <person name="Robinson T."/>
            <person name="Song A."/>
            <person name="Song B.-B."/>
            <person name="Dinh H."/>
            <person name="Thornton R."/>
            <person name="Coyle M."/>
            <person name="Francisco L."/>
            <person name="Jackson L."/>
            <person name="Javaid M."/>
            <person name="Korchina V."/>
            <person name="Kovar C."/>
            <person name="Mata R."/>
            <person name="Mathew T."/>
            <person name="Ngo R."/>
            <person name="Nguyen L."/>
            <person name="Nguyen N."/>
            <person name="Okwuonu G."/>
            <person name="Ongeri F."/>
            <person name="Pham C."/>
            <person name="Simmons D."/>
            <person name="Wilczek-Boney K."/>
            <person name="Hale W."/>
            <person name="Jakkamsetti A."/>
            <person name="Pham P."/>
            <person name="Ruth R."/>
            <person name="San Lucas F."/>
            <person name="Warren J."/>
            <person name="Zhang J."/>
            <person name="Zhao Z."/>
            <person name="Zhou C."/>
            <person name="Zhu D."/>
            <person name="Lee S."/>
            <person name="Bess C."/>
            <person name="Blankenburg K."/>
            <person name="Forbes L."/>
            <person name="Fu Q."/>
            <person name="Gubbala S."/>
            <person name="Hirani K."/>
            <person name="Jayaseelan J.C."/>
            <person name="Lara F."/>
            <person name="Munidasa M."/>
            <person name="Palculict T."/>
            <person name="Patil S."/>
            <person name="Pu L.-L."/>
            <person name="Saada N."/>
            <person name="Tang L."/>
            <person name="Weissenberger G."/>
            <person name="Zhu Y."/>
            <person name="Hemphill L."/>
            <person name="Shang Y."/>
            <person name="Youmans B."/>
            <person name="Ayvaz T."/>
            <person name="Ross M."/>
            <person name="Santibanez J."/>
            <person name="Aqrawi P."/>
            <person name="Gross S."/>
            <person name="Joshi V."/>
            <person name="Fowler G."/>
            <person name="Nazareth L."/>
            <person name="Reid J."/>
            <person name="Worley K."/>
            <person name="Petrosino J."/>
            <person name="Highlander S."/>
            <person name="Gibbs R."/>
        </authorList>
    </citation>
    <scope>NUCLEOTIDE SEQUENCE [LARGE SCALE GENOMIC DNA]</scope>
    <source>
        <strain evidence="6 7">DSM 10105</strain>
    </source>
</reference>
<accession>E6JYR1</accession>
<dbReference type="GO" id="GO:0005829">
    <property type="term" value="C:cytosol"/>
    <property type="evidence" value="ECO:0007669"/>
    <property type="project" value="TreeGrafter"/>
</dbReference>
<dbReference type="InterPro" id="IPR001387">
    <property type="entry name" value="Cro/C1-type_HTH"/>
</dbReference>
<feature type="compositionally biased region" description="Basic and acidic residues" evidence="4">
    <location>
        <begin position="83"/>
        <end position="93"/>
    </location>
</feature>
<feature type="domain" description="HTH cro/C1-type" evidence="5">
    <location>
        <begin position="17"/>
        <end position="71"/>
    </location>
</feature>
<feature type="region of interest" description="Disordered" evidence="4">
    <location>
        <begin position="83"/>
        <end position="115"/>
    </location>
</feature>
<dbReference type="PROSITE" id="PS50943">
    <property type="entry name" value="HTH_CROC1"/>
    <property type="match status" value="1"/>
</dbReference>
<evidence type="ECO:0000256" key="3">
    <source>
        <dbReference type="ARBA" id="ARBA00023163"/>
    </source>
</evidence>
<dbReference type="Gene3D" id="1.10.260.40">
    <property type="entry name" value="lambda repressor-like DNA-binding domains"/>
    <property type="match status" value="1"/>
</dbReference>
<gene>
    <name evidence="6" type="ORF">HMPREF0620_0077</name>
</gene>
<dbReference type="KEGG" id="pdo:PSDT_1497"/>
<comment type="caution">
    <text evidence="6">The sequence shown here is derived from an EMBL/GenBank/DDBJ whole genome shotgun (WGS) entry which is preliminary data.</text>
</comment>
<dbReference type="Pfam" id="PF13560">
    <property type="entry name" value="HTH_31"/>
    <property type="match status" value="1"/>
</dbReference>
<keyword evidence="3" id="KW-0804">Transcription</keyword>
<evidence type="ECO:0000313" key="6">
    <source>
        <dbReference type="EMBL" id="EFT83072.1"/>
    </source>
</evidence>
<dbReference type="eggNOG" id="COG1396">
    <property type="taxonomic scope" value="Bacteria"/>
</dbReference>
<name>E6JYR1_PARDN</name>
<feature type="compositionally biased region" description="Polar residues" evidence="4">
    <location>
        <begin position="106"/>
        <end position="115"/>
    </location>
</feature>
<dbReference type="SMART" id="SM00530">
    <property type="entry name" value="HTH_XRE"/>
    <property type="match status" value="1"/>
</dbReference>
<dbReference type="RefSeq" id="WP_006288514.1">
    <property type="nucleotide sequence ID" value="NZ_AP012333.1"/>
</dbReference>
<dbReference type="Proteomes" id="UP000004946">
    <property type="component" value="Chromosome"/>
</dbReference>